<organism evidence="1">
    <name type="scientific">Siphoviridae sp. ct1TR2</name>
    <dbReference type="NCBI Taxonomy" id="2825309"/>
    <lineage>
        <taxon>Viruses</taxon>
        <taxon>Duplodnaviria</taxon>
        <taxon>Heunggongvirae</taxon>
        <taxon>Uroviricota</taxon>
        <taxon>Caudoviricetes</taxon>
    </lineage>
</organism>
<protein>
    <submittedName>
        <fullName evidence="1">Putative tail-component</fullName>
    </submittedName>
</protein>
<evidence type="ECO:0000313" key="1">
    <source>
        <dbReference type="EMBL" id="DAD97647.1"/>
    </source>
</evidence>
<reference evidence="1" key="1">
    <citation type="journal article" date="2021" name="Proc. Natl. Acad. Sci. U.S.A.">
        <title>A Catalog of Tens of Thousands of Viruses from Human Metagenomes Reveals Hidden Associations with Chronic Diseases.</title>
        <authorList>
            <person name="Tisza M.J."/>
            <person name="Buck C.B."/>
        </authorList>
    </citation>
    <scope>NUCLEOTIDE SEQUENCE</scope>
    <source>
        <strain evidence="1">Ct1TR2</strain>
    </source>
</reference>
<dbReference type="EMBL" id="BK015245">
    <property type="protein sequence ID" value="DAD97647.1"/>
    <property type="molecule type" value="Genomic_DNA"/>
</dbReference>
<accession>A0A8S5NTH1</accession>
<sequence length="166" mass="19521">MSDCEFTVDGLEDLINDFNKIVKEYPDAAEKELYRQAGKWSEDVNEKMPESYEKSGLKKWKRSRIRDFSGHTLEIDVANKASHWHLIENGHELYINPTQYAILMKDEGTSTSGHKRKHRSRGRKGMIHAGFVPGKHYAEKTRKEWQSIYPERIKKFIDKMLKDHNL</sequence>
<name>A0A8S5NTH1_9CAUD</name>
<proteinExistence type="predicted"/>